<evidence type="ECO:0000256" key="1">
    <source>
        <dbReference type="SAM" id="MobiDB-lite"/>
    </source>
</evidence>
<dbReference type="OrthoDB" id="5949570at2759"/>
<gene>
    <name evidence="2" type="ORF">CTOB1V02_LOCUS7233</name>
</gene>
<dbReference type="Gene3D" id="1.10.150.280">
    <property type="entry name" value="AF1531-like domain"/>
    <property type="match status" value="1"/>
</dbReference>
<dbReference type="AlphaFoldDB" id="A0A7R8WCY5"/>
<organism evidence="2">
    <name type="scientific">Cyprideis torosa</name>
    <dbReference type="NCBI Taxonomy" id="163714"/>
    <lineage>
        <taxon>Eukaryota</taxon>
        <taxon>Metazoa</taxon>
        <taxon>Ecdysozoa</taxon>
        <taxon>Arthropoda</taxon>
        <taxon>Crustacea</taxon>
        <taxon>Oligostraca</taxon>
        <taxon>Ostracoda</taxon>
        <taxon>Podocopa</taxon>
        <taxon>Podocopida</taxon>
        <taxon>Cytherocopina</taxon>
        <taxon>Cytheroidea</taxon>
        <taxon>Cytherideidae</taxon>
        <taxon>Cyprideis</taxon>
    </lineage>
</organism>
<feature type="region of interest" description="Disordered" evidence="1">
    <location>
        <begin position="105"/>
        <end position="138"/>
    </location>
</feature>
<feature type="compositionally biased region" description="Basic and acidic residues" evidence="1">
    <location>
        <begin position="126"/>
        <end position="138"/>
    </location>
</feature>
<dbReference type="InterPro" id="IPR010994">
    <property type="entry name" value="RuvA_2-like"/>
</dbReference>
<reference evidence="2" key="1">
    <citation type="submission" date="2020-11" db="EMBL/GenBank/DDBJ databases">
        <authorList>
            <person name="Tran Van P."/>
        </authorList>
    </citation>
    <scope>NUCLEOTIDE SEQUENCE</scope>
</reference>
<accession>A0A7R8WCY5</accession>
<proteinExistence type="predicted"/>
<dbReference type="PANTHER" id="PTHR21053:SF2">
    <property type="entry name" value="TRANSCRIPTION ELONGATION FACTOR, MITOCHONDRIAL"/>
    <property type="match status" value="1"/>
</dbReference>
<dbReference type="InterPro" id="IPR039150">
    <property type="entry name" value="TEFM"/>
</dbReference>
<dbReference type="GO" id="GO:0006392">
    <property type="term" value="P:transcription elongation by mitochondrial RNA polymerase"/>
    <property type="evidence" value="ECO:0007669"/>
    <property type="project" value="InterPro"/>
</dbReference>
<dbReference type="Pfam" id="PF12836">
    <property type="entry name" value="HHH_3"/>
    <property type="match status" value="1"/>
</dbReference>
<dbReference type="SUPFAM" id="SSF47781">
    <property type="entry name" value="RuvA domain 2-like"/>
    <property type="match status" value="1"/>
</dbReference>
<sequence length="458" mass="50415">MMFCRFCALGLRRPMVVPWRYSSSLTSKLGNSENQNLVLKVINDVSISDLQEEYKISASKAEAIDEYRKNQGRFDSVEDLLKCDGFGLSIADKLCRKIIQANPSRNPNRHDEKLSGSEVELEEEDRLSSPKETRGKKPLLDGVVRPKLKLQEAARISSIVSIFLSPSDVSWCQLAVSPSSPTIFGAPKKPVSIVSWATMEIDLPDKKVDLNVVSNYALEIVRFLPMVDAYVFEDPIGGRSITLPRKFSVTAAVRGASNPAMIPALAPCIQIYALASSLHSLIRAVHSHEQEGVSEEEHAHLSSFPPLSSSETGNEGKTKAEVEETEAFHALSLTSGESRQPQIVLIGENAVGKHFNLYVGGERVSAQRMVSTEFHSGKYHYDTQRSFFPSLNVSDRRLLSEFNKFKATEREGISNALIVGLAFADLVLLPAKAKLGSSSKNGSFVRDDKSLIIGTCNK</sequence>
<dbReference type="GO" id="GO:0042645">
    <property type="term" value="C:mitochondrial nucleoid"/>
    <property type="evidence" value="ECO:0007669"/>
    <property type="project" value="TreeGrafter"/>
</dbReference>
<dbReference type="GO" id="GO:0030337">
    <property type="term" value="F:DNA polymerase processivity factor activity"/>
    <property type="evidence" value="ECO:0007669"/>
    <property type="project" value="TreeGrafter"/>
</dbReference>
<protein>
    <submittedName>
        <fullName evidence="2">Uncharacterized protein</fullName>
    </submittedName>
</protein>
<feature type="region of interest" description="Disordered" evidence="1">
    <location>
        <begin position="292"/>
        <end position="315"/>
    </location>
</feature>
<name>A0A7R8WCY5_9CRUS</name>
<dbReference type="EMBL" id="OB662026">
    <property type="protein sequence ID" value="CAD7229361.1"/>
    <property type="molecule type" value="Genomic_DNA"/>
</dbReference>
<dbReference type="PANTHER" id="PTHR21053">
    <property type="entry name" value="TRANSCRIPTION ELONGATION FACTOR, MITOCHONDRIAL"/>
    <property type="match status" value="1"/>
</dbReference>
<evidence type="ECO:0000313" key="2">
    <source>
        <dbReference type="EMBL" id="CAD7229361.1"/>
    </source>
</evidence>